<protein>
    <submittedName>
        <fullName evidence="1">Uncharacterized protein</fullName>
    </submittedName>
</protein>
<dbReference type="Proteomes" id="UP000198901">
    <property type="component" value="Unassembled WGS sequence"/>
</dbReference>
<reference evidence="1 2" key="1">
    <citation type="submission" date="2016-10" db="EMBL/GenBank/DDBJ databases">
        <authorList>
            <person name="de Groot N.N."/>
        </authorList>
    </citation>
    <scope>NUCLEOTIDE SEQUENCE [LARGE SCALE GENOMIC DNA]</scope>
    <source>
        <strain evidence="1 2">DSM 21668</strain>
    </source>
</reference>
<dbReference type="AlphaFoldDB" id="A0A1G9T1W4"/>
<gene>
    <name evidence="1" type="ORF">SAMN04488090_3380</name>
</gene>
<evidence type="ECO:0000313" key="2">
    <source>
        <dbReference type="Proteomes" id="UP000198901"/>
    </source>
</evidence>
<proteinExistence type="predicted"/>
<dbReference type="EMBL" id="FNGS01000006">
    <property type="protein sequence ID" value="SDM41650.1"/>
    <property type="molecule type" value="Genomic_DNA"/>
</dbReference>
<dbReference type="RefSeq" id="WP_093204816.1">
    <property type="nucleotide sequence ID" value="NZ_FNGS01000006.1"/>
</dbReference>
<sequence>MLTKYKIVDAEQAKQVHLAVGGRTVFLTADSLTNQEAAIIKTNYPDTHGKFIEEIPATTASAKAKADKHTAE</sequence>
<dbReference type="STRING" id="563176.SAMN04488090_3380"/>
<evidence type="ECO:0000313" key="1">
    <source>
        <dbReference type="EMBL" id="SDM41650.1"/>
    </source>
</evidence>
<organism evidence="1 2">
    <name type="scientific">Siphonobacter aquaeclarae</name>
    <dbReference type="NCBI Taxonomy" id="563176"/>
    <lineage>
        <taxon>Bacteria</taxon>
        <taxon>Pseudomonadati</taxon>
        <taxon>Bacteroidota</taxon>
        <taxon>Cytophagia</taxon>
        <taxon>Cytophagales</taxon>
        <taxon>Cytophagaceae</taxon>
        <taxon>Siphonobacter</taxon>
    </lineage>
</organism>
<name>A0A1G9T1W4_9BACT</name>
<dbReference type="OrthoDB" id="9980177at2"/>
<accession>A0A1G9T1W4</accession>
<keyword evidence="2" id="KW-1185">Reference proteome</keyword>